<proteinExistence type="predicted"/>
<evidence type="ECO:0008006" key="4">
    <source>
        <dbReference type="Google" id="ProtNLM"/>
    </source>
</evidence>
<name>A0ABQ4BA14_9ACTN</name>
<protein>
    <recommendedName>
        <fullName evidence="4">PLAT domain-containing protein</fullName>
    </recommendedName>
</protein>
<dbReference type="SUPFAM" id="SSF49723">
    <property type="entry name" value="Lipase/lipooxygenase domain (PLAT/LH2 domain)"/>
    <property type="match status" value="1"/>
</dbReference>
<reference evidence="2 3" key="1">
    <citation type="submission" date="2021-01" db="EMBL/GenBank/DDBJ databases">
        <title>Whole genome shotgun sequence of Actinoplanes palleronii NBRC 14916.</title>
        <authorList>
            <person name="Komaki H."/>
            <person name="Tamura T."/>
        </authorList>
    </citation>
    <scope>NUCLEOTIDE SEQUENCE [LARGE SCALE GENOMIC DNA]</scope>
    <source>
        <strain evidence="2 3">NBRC 14916</strain>
    </source>
</reference>
<dbReference type="Gene3D" id="2.60.60.20">
    <property type="entry name" value="PLAT/LH2 domain"/>
    <property type="match status" value="1"/>
</dbReference>
<comment type="caution">
    <text evidence="2">The sequence shown here is derived from an EMBL/GenBank/DDBJ whole genome shotgun (WGS) entry which is preliminary data.</text>
</comment>
<dbReference type="Proteomes" id="UP000624709">
    <property type="component" value="Unassembled WGS sequence"/>
</dbReference>
<dbReference type="InterPro" id="IPR036392">
    <property type="entry name" value="PLAT/LH2_dom_sf"/>
</dbReference>
<organism evidence="2 3">
    <name type="scientific">Actinoplanes palleronii</name>
    <dbReference type="NCBI Taxonomy" id="113570"/>
    <lineage>
        <taxon>Bacteria</taxon>
        <taxon>Bacillati</taxon>
        <taxon>Actinomycetota</taxon>
        <taxon>Actinomycetes</taxon>
        <taxon>Micromonosporales</taxon>
        <taxon>Micromonosporaceae</taxon>
        <taxon>Actinoplanes</taxon>
    </lineage>
</organism>
<feature type="region of interest" description="Disordered" evidence="1">
    <location>
        <begin position="36"/>
        <end position="56"/>
    </location>
</feature>
<sequence length="131" mass="14501">MPLLSGITVIHTTKDESDAGTDADFVLEIERPGDHVELDFPNLPHNERERGRTDQYQFDVSKENLDSDDPFFKIRMRLIGSEDGWLPQSIFVFGQTVGGTTVVLGAHPEWSDGWFDKGSDAAGPDVHTISG</sequence>
<dbReference type="EMBL" id="BOMS01000049">
    <property type="protein sequence ID" value="GIE67554.1"/>
    <property type="molecule type" value="Genomic_DNA"/>
</dbReference>
<dbReference type="RefSeq" id="WP_203826054.1">
    <property type="nucleotide sequence ID" value="NZ_BAAATY010000011.1"/>
</dbReference>
<evidence type="ECO:0000313" key="3">
    <source>
        <dbReference type="Proteomes" id="UP000624709"/>
    </source>
</evidence>
<accession>A0ABQ4BA14</accession>
<evidence type="ECO:0000256" key="1">
    <source>
        <dbReference type="SAM" id="MobiDB-lite"/>
    </source>
</evidence>
<gene>
    <name evidence="2" type="ORF">Apa02nite_036620</name>
</gene>
<evidence type="ECO:0000313" key="2">
    <source>
        <dbReference type="EMBL" id="GIE67554.1"/>
    </source>
</evidence>
<keyword evidence="3" id="KW-1185">Reference proteome</keyword>